<dbReference type="PROSITE" id="PS00455">
    <property type="entry name" value="AMP_BINDING"/>
    <property type="match status" value="2"/>
</dbReference>
<feature type="compositionally biased region" description="Low complexity" evidence="4">
    <location>
        <begin position="1730"/>
        <end position="1764"/>
    </location>
</feature>
<protein>
    <submittedName>
        <fullName evidence="6">Non-ribosomal peptide synthetase</fullName>
    </submittedName>
</protein>
<feature type="region of interest" description="Disordered" evidence="4">
    <location>
        <begin position="1717"/>
        <end position="1767"/>
    </location>
</feature>
<dbReference type="EMBL" id="CP034550">
    <property type="protein sequence ID" value="QFZ20396.1"/>
    <property type="molecule type" value="Genomic_DNA"/>
</dbReference>
<gene>
    <name evidence="6" type="ORF">EKG83_25905</name>
</gene>
<dbReference type="OrthoDB" id="2378856at2"/>
<keyword evidence="2" id="KW-0596">Phosphopantetheine</keyword>
<dbReference type="PROSITE" id="PS50075">
    <property type="entry name" value="CARRIER"/>
    <property type="match status" value="3"/>
</dbReference>
<dbReference type="InterPro" id="IPR042099">
    <property type="entry name" value="ANL_N_sf"/>
</dbReference>
<dbReference type="GO" id="GO:0008610">
    <property type="term" value="P:lipid biosynthetic process"/>
    <property type="evidence" value="ECO:0007669"/>
    <property type="project" value="UniProtKB-ARBA"/>
</dbReference>
<evidence type="ECO:0000256" key="1">
    <source>
        <dbReference type="ARBA" id="ARBA00001957"/>
    </source>
</evidence>
<dbReference type="SMART" id="SM00823">
    <property type="entry name" value="PKS_PP"/>
    <property type="match status" value="3"/>
</dbReference>
<dbReference type="Gene3D" id="3.40.50.1820">
    <property type="entry name" value="alpha/beta hydrolase"/>
    <property type="match status" value="1"/>
</dbReference>
<dbReference type="Pfam" id="PF00501">
    <property type="entry name" value="AMP-binding"/>
    <property type="match status" value="3"/>
</dbReference>
<dbReference type="InterPro" id="IPR023213">
    <property type="entry name" value="CAT-like_dom_sf"/>
</dbReference>
<proteinExistence type="predicted"/>
<dbReference type="InterPro" id="IPR001242">
    <property type="entry name" value="Condensation_dom"/>
</dbReference>
<dbReference type="InterPro" id="IPR009081">
    <property type="entry name" value="PP-bd_ACP"/>
</dbReference>
<dbReference type="Gene3D" id="3.30.559.30">
    <property type="entry name" value="Nonribosomal peptide synthetase, condensation domain"/>
    <property type="match status" value="5"/>
</dbReference>
<dbReference type="SUPFAM" id="SSF52777">
    <property type="entry name" value="CoA-dependent acyltransferases"/>
    <property type="match status" value="8"/>
</dbReference>
<feature type="domain" description="Carrier" evidence="5">
    <location>
        <begin position="3496"/>
        <end position="3571"/>
    </location>
</feature>
<evidence type="ECO:0000256" key="4">
    <source>
        <dbReference type="SAM" id="MobiDB-lite"/>
    </source>
</evidence>
<dbReference type="Gene3D" id="3.40.50.980">
    <property type="match status" value="4"/>
</dbReference>
<dbReference type="GO" id="GO:0072330">
    <property type="term" value="P:monocarboxylic acid biosynthetic process"/>
    <property type="evidence" value="ECO:0007669"/>
    <property type="project" value="UniProtKB-ARBA"/>
</dbReference>
<dbReference type="Gene3D" id="2.30.38.10">
    <property type="entry name" value="Luciferase, Domain 3"/>
    <property type="match status" value="2"/>
</dbReference>
<dbReference type="Gene3D" id="3.30.300.30">
    <property type="match status" value="3"/>
</dbReference>
<dbReference type="Proteomes" id="UP000325787">
    <property type="component" value="Chromosome"/>
</dbReference>
<dbReference type="CDD" id="cd19540">
    <property type="entry name" value="LCL_NRPS-like"/>
    <property type="match status" value="1"/>
</dbReference>
<dbReference type="InterPro" id="IPR010071">
    <property type="entry name" value="AA_adenyl_dom"/>
</dbReference>
<dbReference type="Pfam" id="PF00550">
    <property type="entry name" value="PP-binding"/>
    <property type="match status" value="3"/>
</dbReference>
<dbReference type="PANTHER" id="PTHR45527">
    <property type="entry name" value="NONRIBOSOMAL PEPTIDE SYNTHETASE"/>
    <property type="match status" value="1"/>
</dbReference>
<dbReference type="Gene3D" id="3.40.50.12780">
    <property type="entry name" value="N-terminal domain of ligase-like"/>
    <property type="match status" value="1"/>
</dbReference>
<dbReference type="FunFam" id="3.40.50.12780:FF:000012">
    <property type="entry name" value="Non-ribosomal peptide synthetase"/>
    <property type="match status" value="2"/>
</dbReference>
<dbReference type="InterPro" id="IPR020806">
    <property type="entry name" value="PKS_PP-bd"/>
</dbReference>
<evidence type="ECO:0000256" key="2">
    <source>
        <dbReference type="ARBA" id="ARBA00022450"/>
    </source>
</evidence>
<dbReference type="InterPro" id="IPR029058">
    <property type="entry name" value="AB_hydrolase_fold"/>
</dbReference>
<dbReference type="SUPFAM" id="SSF56801">
    <property type="entry name" value="Acetyl-CoA synthetase-like"/>
    <property type="match status" value="3"/>
</dbReference>
<dbReference type="GO" id="GO:0044550">
    <property type="term" value="P:secondary metabolite biosynthetic process"/>
    <property type="evidence" value="ECO:0007669"/>
    <property type="project" value="UniProtKB-ARBA"/>
</dbReference>
<dbReference type="GO" id="GO:0043041">
    <property type="term" value="P:amino acid activation for nonribosomal peptide biosynthetic process"/>
    <property type="evidence" value="ECO:0007669"/>
    <property type="project" value="TreeGrafter"/>
</dbReference>
<comment type="cofactor">
    <cofactor evidence="1">
        <name>pantetheine 4'-phosphate</name>
        <dbReference type="ChEBI" id="CHEBI:47942"/>
    </cofactor>
</comment>
<organism evidence="6 7">
    <name type="scientific">Saccharothrix syringae</name>
    <name type="common">Nocardiopsis syringae</name>
    <dbReference type="NCBI Taxonomy" id="103733"/>
    <lineage>
        <taxon>Bacteria</taxon>
        <taxon>Bacillati</taxon>
        <taxon>Actinomycetota</taxon>
        <taxon>Actinomycetes</taxon>
        <taxon>Pseudonocardiales</taxon>
        <taxon>Pseudonocardiaceae</taxon>
        <taxon>Saccharothrix</taxon>
    </lineage>
</organism>
<dbReference type="InterPro" id="IPR020845">
    <property type="entry name" value="AMP-binding_CS"/>
</dbReference>
<evidence type="ECO:0000256" key="3">
    <source>
        <dbReference type="ARBA" id="ARBA00022553"/>
    </source>
</evidence>
<dbReference type="GO" id="GO:0031177">
    <property type="term" value="F:phosphopantetheine binding"/>
    <property type="evidence" value="ECO:0007669"/>
    <property type="project" value="InterPro"/>
</dbReference>
<dbReference type="FunFam" id="1.10.1200.10:FF:000016">
    <property type="entry name" value="Non-ribosomal peptide synthase"/>
    <property type="match status" value="2"/>
</dbReference>
<dbReference type="PROSITE" id="PS00012">
    <property type="entry name" value="PHOSPHOPANTETHEINE"/>
    <property type="match status" value="3"/>
</dbReference>
<accession>A0A5Q0H2D3</accession>
<evidence type="ECO:0000313" key="6">
    <source>
        <dbReference type="EMBL" id="QFZ20396.1"/>
    </source>
</evidence>
<feature type="compositionally biased region" description="Pro residues" evidence="4">
    <location>
        <begin position="585"/>
        <end position="594"/>
    </location>
</feature>
<feature type="region of interest" description="Disordered" evidence="4">
    <location>
        <begin position="574"/>
        <end position="598"/>
    </location>
</feature>
<dbReference type="SUPFAM" id="SSF47336">
    <property type="entry name" value="ACP-like"/>
    <property type="match status" value="3"/>
</dbReference>
<reference evidence="7" key="1">
    <citation type="journal article" date="2021" name="Curr. Microbiol.">
        <title>Complete genome of nocamycin-producing strain Saccharothrix syringae NRRL B-16468 reveals the biosynthetic potential for secondary metabolites.</title>
        <authorList>
            <person name="Mo X."/>
            <person name="Yang S."/>
        </authorList>
    </citation>
    <scope>NUCLEOTIDE SEQUENCE [LARGE SCALE GENOMIC DNA]</scope>
    <source>
        <strain evidence="7">ATCC 51364 / DSM 43886 / JCM 6844 / KCTC 9398 / NBRC 14523 / NRRL B-16468 / INA 2240</strain>
    </source>
</reference>
<name>A0A5Q0H2D3_SACSY</name>
<dbReference type="Gene3D" id="1.10.1200.10">
    <property type="entry name" value="ACP-like"/>
    <property type="match status" value="2"/>
</dbReference>
<evidence type="ECO:0000259" key="5">
    <source>
        <dbReference type="PROSITE" id="PS50075"/>
    </source>
</evidence>
<dbReference type="GO" id="GO:0005829">
    <property type="term" value="C:cytosol"/>
    <property type="evidence" value="ECO:0007669"/>
    <property type="project" value="TreeGrafter"/>
</dbReference>
<dbReference type="CDD" id="cd17646">
    <property type="entry name" value="A_NRPS_AB3403-like"/>
    <property type="match status" value="1"/>
</dbReference>
<feature type="domain" description="Carrier" evidence="5">
    <location>
        <begin position="974"/>
        <end position="1048"/>
    </location>
</feature>
<dbReference type="InterPro" id="IPR006162">
    <property type="entry name" value="Ppantetheine_attach_site"/>
</dbReference>
<dbReference type="Pfam" id="PF00668">
    <property type="entry name" value="Condensation"/>
    <property type="match status" value="5"/>
</dbReference>
<feature type="domain" description="Carrier" evidence="5">
    <location>
        <begin position="2484"/>
        <end position="2559"/>
    </location>
</feature>
<dbReference type="InterPro" id="IPR000873">
    <property type="entry name" value="AMP-dep_synth/lig_dom"/>
</dbReference>
<dbReference type="FunFam" id="3.30.300.30:FF:000010">
    <property type="entry name" value="Enterobactin synthetase component F"/>
    <property type="match status" value="1"/>
</dbReference>
<dbReference type="NCBIfam" id="NF003417">
    <property type="entry name" value="PRK04813.1"/>
    <property type="match status" value="4"/>
</dbReference>
<keyword evidence="3" id="KW-0597">Phosphoprotein</keyword>
<dbReference type="NCBIfam" id="TIGR01733">
    <property type="entry name" value="AA-adenyl-dom"/>
    <property type="match status" value="3"/>
</dbReference>
<dbReference type="FunFam" id="3.40.50.980:FF:000002">
    <property type="entry name" value="Enterobactin synthetase component F"/>
    <property type="match status" value="1"/>
</dbReference>
<evidence type="ECO:0000313" key="7">
    <source>
        <dbReference type="Proteomes" id="UP000325787"/>
    </source>
</evidence>
<dbReference type="InterPro" id="IPR025110">
    <property type="entry name" value="AMP-bd_C"/>
</dbReference>
<dbReference type="InterPro" id="IPR045851">
    <property type="entry name" value="AMP-bd_C_sf"/>
</dbReference>
<dbReference type="PANTHER" id="PTHR45527:SF1">
    <property type="entry name" value="FATTY ACID SYNTHASE"/>
    <property type="match status" value="1"/>
</dbReference>
<keyword evidence="7" id="KW-1185">Reference proteome</keyword>
<dbReference type="Pfam" id="PF13193">
    <property type="entry name" value="AMP-binding_C"/>
    <property type="match status" value="3"/>
</dbReference>
<dbReference type="RefSeq" id="WP_084716845.1">
    <property type="nucleotide sequence ID" value="NZ_CP034550.1"/>
</dbReference>
<dbReference type="KEGG" id="ssyi:EKG83_25905"/>
<dbReference type="Gene3D" id="3.30.559.10">
    <property type="entry name" value="Chloramphenicol acetyltransferase-like domain"/>
    <property type="match status" value="5"/>
</dbReference>
<dbReference type="CDD" id="cd05930">
    <property type="entry name" value="A_NRPS"/>
    <property type="match status" value="2"/>
</dbReference>
<dbReference type="GO" id="GO:0003824">
    <property type="term" value="F:catalytic activity"/>
    <property type="evidence" value="ECO:0007669"/>
    <property type="project" value="InterPro"/>
</dbReference>
<dbReference type="InterPro" id="IPR036736">
    <property type="entry name" value="ACP-like_sf"/>
</dbReference>
<sequence length="3583" mass="378168">MSGQPLSAAQERFWWAQGMAPGVPNNVSALWLIEGVIDNPSLYSAVRAALAEARTLLVNFRNETGDVRQVFRNLGDWAPRIVDLTDWPDPEAPARRVLSELVTTPFDLAEGVLARAALIALSAERHLLALVFPHIAIDATGLIMLLSRRIAEICTAVVAGSPMPACAFRSPAEFHAVDRAYRASDRFHADHEFWRDYLAAGGDVVRLPSGIAGVPVDPVVTPWQGLAVGMDMAEYETAVPGAEYAAWNRIAATAGVSTASLLTASAAVLFRQLSGGAEPLFSLTLDNRFGATRATPGAVSNVVPVRIPVSPTASLVELARTAAARSREVFRHGSHQVSDVRRAAGISGELRSPFGVILNLMPALPELRFGMATARFAGGSFGVTDELMISIYPTGPDGGELRIRLDAPRTLHNRADLAALASRLVVCLRALTAAPYTPIDAVDLRAPDERPDAVHGPDVPVPDTTIPVLFARQAAATPDAPAVLAGGDTVRYGDLATRVDRLARVLAARGAGPERVVAVVVPRSPELVVSLLAVLATGAAYLPVDPDYPAERIRFALDDLDPVLVVAPAGADLPDTGRSRLDPTQPDPGGPAPRGPRHGALAAYVIHTSGSTGTPKGVVVSHAAIVNRLLWAQHEHHLGSDDRVLQKTSAGFDVSVWEFFWPLITGAALVLAAPGGQGDPRHLTDLIRRAGVTTAHFVPSMLEPFLAEPTAAACTSLRRVLCSGEELPAALVERFRTVLDTPLHNLYGPTEAAVDVTSWCCAPRSGGVAIGTPAWNTGTHVLDAGLRPVPRGVAGELYLSGVQLARGYAGRPGLTATRFVAGPAGTRLYRTGDVVRRDADGELVHLGRVDDQVKIRGFRIEPGEVAAALTAHPGVEHAAVVARPSRDGGRQLVAYVVATAAGGIGRSGDGEAGDLDLRGGVDTGELREFAARRLPDHLVPSAVVVLDRLPLQPNGKLDRTALPAPVFAPTAYRPPRGPAQEALAEVFAAVLGLDRVGIDDDFFAAGGDSIRAIAVATRARPHGLVVTPRQVFAERTVARLAEAAGTEPALPAPDDEGTGPLPLPPVARMFLGPGFRRFAQYTTLDLPRGLTESLLRCSLAAVLTHHDVLRARLTPDGLDVPGPETARVVLRRVPGPPTSWPHRIPVEARTAANLLDPETGGMIRFVWLDPGPSGRGQLLVIAHHLVVDGVSWHILAADLATAWRALGAGDPVELPPVGTSYRRWVRALADSAPARAAELDRWREIVTAPDPLLGERPLAPATDTAATVRTTQVVLSARTTRTLLTRLPAAYRATVEDGLLAALVVAVARLRRDRGVRQRDVLLRIERHGREEHLLPGADLSRTIGWFTSIHPVLLDPGDTDLADAAAGGPASGALLRLVKEQLRAFPDRGIGYGLLLDDPVLAAHPGGQILVNYLGRFAPGDGTPPAGGTGLVALPPQEMPAPAPLTLDALVVDVAGEPRLSAAFGHPSGAVPEADVRVLADRWRAAVEGLAAHLDTPDVGGPTPSDLDLVIADQDQVAAWERRYPGLVDVWPTTPLQSGLLFHSGLGEGADAYQQQLVVHLTGRIDPARLRTAGQALLHRHPNLRVAFTADAAGVPVQVVVQDVVLPWREVHDGDAAAADRAARFDLATPPLLRLTLHHTGPNSADLVLTSHHALFDGWSTPLLLAELLRLHAGDDLPAPRPYRDFMAWLTRQDRACAVHAFRNALADLPGPTLLASTLPSSSPPAPASPASTGPAGSTPVVPDPAAVPLDSASSDSDASAAPTGVGHVDVPLPANLARRLTGAASALGVTVNTLVQGAWAILLARLTGENDVVFGATASGRPAEVPGVERMIGLFINTLPVRVPCPPGARIADLLTDLQHRQADLLEHHHAPLGEIQRAVGHGTLFDTLVVFESYPVDRVGLAEAAARGGVTVTGISPVTATHYPLALLVAADPHPRMTLQHRRDAVDADAATVLADRLARVLEQCTVPERTLSVVDILVPGERERTLALRDDTAGPEPDTTVLDLFDRHVVATPDAVAVEAGPETLTYRELDARATRLAGVLAGHGVGLDVVVGVALPRTAAVVVAVLGVLKAGGAYLAIDPGYPPARVAAIVTAARPALVVTDAETATVLPPGQRLLHWDAEGDSAPVCRPHPDNLSYVMSTSGTTGVPKSVAATHRSLVTAVHAMPAWLKVPPGARLLAATSISFDISVFELFSVLCQGGLLEIVPNALALGERDSWTGDVISTVPSVLAELVGLVRGRVQARTVVLGGEPVSAGLVRAVREAIPGVRIVNTYGPSETFYTTAAGIEPDEPLTGDRGLPIGWPLPGIALYVLDATLAPVPPGVVGELYVHGDTTARGYLGQPGLTASRFVACPFAPSGRMYRTGDLVRAGAGGLEFVGRLDSQVKVRGFRVETGEVESVLIGHPRVEQAVVVAVGQRLVGYTVLSEGDVSGLAEFVAGRLPDYMVPSVFVAVDRIPLTPNGKLDRAALPAPTRDGGGRGPGSLREELLCGLFAEVLDVPDVGVDDDFFALGGHSLSATRLVSRIRTALDVEVPIRAVFQASTAARLAARLDTTARTRPMLTRRTAAGPVPLSFAQRRLWFLHRLDGPSAVYNLPYAVRLRGPLDAAALRAAVHDVVARHESLRTVVAEDADGTARQRVLPPEDTGLDVPLVPVDAESRTAALRAAATRPFDLADEIPVRARLLRTAPDDHTLVLVVHHIAGDGTSTAPLARDLATAYAARRRGGPPRWADLPVQYADFAVWQRDLVDGPSGVGARQAEYWRAELAGVPQPLPLPLDRPRPAVAGHRGGEVRFVLPPEVATGARALARDRDATLSMLFQAVLAVVLHRSGSGDDVVLGSPVAGRTDEASTGLVGLFVNTWLLRIRLSGDPAFGEVLEQVRERALAAYDHQDVPFERLVELLNPARSTAYHPLFQVMLAWQQDPWPDFALPGVTTEVEPVPTGTAKFDLFVNLYPDGDRIRGVVEYAADLFDPATVTALADRFARMLAQVVAEPGTRLSDLAAVPAAERADLLRRGTGPAPSGPGLDVAALVGKWAHTTPDALAVVHDDGELTYAELDAAADRLAQWLIARGAGPEQRVAVVLDRTPDLVVALLAVLRTGAAYVPVDPEHPAARVETILRLSDPVVVLRDLPDLTGAPTGQVPGAYPPQRAAYVVFTSGSTGVPKGVVVEHRALAAFLRAMVDRFAPTPADRVLAVTTVAFDIAVLELFLPLVCGARVVLADGDLRTEPDRLLDLCRRAGITLVQATPSLWQVLLEHAPDAVRDLRVLSGGEALSAGAARALSRSAGLTNLYGPTETTVWSTAADLSDADGTPPIGEPIAGTAVHVLDRHLRPVPVGVVGELYIAGVGLARGYLGRPDLTASRFVADPSNTGGRLYRTGDLVRWGPGGLEFAGRVDAQVKVRGFRVEPGEVEAALCAHPRVRQAAVVAADGRLVGYVVAEGGADGLGAFLAARLPAYLVPSVFVEMDRIPLTPNGKLDRAALPAPTGGGGGRRPESVREKALCELFAEVLDVLNVGVDDDFFALGGHSLSATRLVSRIRAVLGVEIPMRLLFEAPTVAALDARWAELKGTTRPALRRAGM</sequence>